<evidence type="ECO:0000313" key="10">
    <source>
        <dbReference type="EMBL" id="CAL8126276.1"/>
    </source>
</evidence>
<dbReference type="PANTHER" id="PTHR44733:SF1">
    <property type="entry name" value="DNAJ HOMOLOG SUBFAMILY C MEMBER 22"/>
    <property type="match status" value="1"/>
</dbReference>
<evidence type="ECO:0000256" key="4">
    <source>
        <dbReference type="ARBA" id="ARBA00022692"/>
    </source>
</evidence>
<dbReference type="PANTHER" id="PTHR44733">
    <property type="entry name" value="DNAJ HOMOLOG SUBFAMILY C MEMBER 22"/>
    <property type="match status" value="1"/>
</dbReference>
<keyword evidence="4 8" id="KW-0812">Transmembrane</keyword>
<feature type="transmembrane region" description="Helical" evidence="8">
    <location>
        <begin position="114"/>
        <end position="134"/>
    </location>
</feature>
<feature type="transmembrane region" description="Helical" evidence="8">
    <location>
        <begin position="83"/>
        <end position="102"/>
    </location>
</feature>
<comment type="caution">
    <text evidence="10">The sequence shown here is derived from an EMBL/GenBank/DDBJ whole genome shotgun (WGS) entry which is preliminary data.</text>
</comment>
<accession>A0ABP1RF37</accession>
<evidence type="ECO:0000256" key="6">
    <source>
        <dbReference type="ARBA" id="ARBA00023136"/>
    </source>
</evidence>
<organism evidence="10 11">
    <name type="scientific">Orchesella dallaii</name>
    <dbReference type="NCBI Taxonomy" id="48710"/>
    <lineage>
        <taxon>Eukaryota</taxon>
        <taxon>Metazoa</taxon>
        <taxon>Ecdysozoa</taxon>
        <taxon>Arthropoda</taxon>
        <taxon>Hexapoda</taxon>
        <taxon>Collembola</taxon>
        <taxon>Entomobryomorpha</taxon>
        <taxon>Entomobryoidea</taxon>
        <taxon>Orchesellidae</taxon>
        <taxon>Orchesellinae</taxon>
        <taxon>Orchesella</taxon>
    </lineage>
</organism>
<sequence>MEKSLVIAYILWAIGGWLGLHHFYLGRDRQAFVWWTLVGGYGGLGLIVDFFRMSRYVEYANYSPKYQDTIRQKTKDSLKPSFSFYRFAGQIVFGNLLSWVAYRAIPEEEILGVSLWWLIVLVPLGSAIGVHVIGNIGSQEGSIIPSLLAAYAALPFYTMPYPKYQWSTWLAAFAFRLRVRWRKGKPQKRHICKRVAIMSACGVLYLSLWTSYMYYNLRITNEHGESIRFRDSVANLVNSPMFRELRDSLRHLWKYYKVHGWQTLWNEIITQLDPMGERNALKTLELGYGATQEEITQKWRKLSKTWHPDKYRDPTEKEQAQQKFMEIQDAYDRISTLHSRRKKMNSKPRTEEEVQEEGRVEL</sequence>
<keyword evidence="5 8" id="KW-1133">Transmembrane helix</keyword>
<dbReference type="Pfam" id="PF05154">
    <property type="entry name" value="TM2"/>
    <property type="match status" value="1"/>
</dbReference>
<feature type="domain" description="J" evidence="9">
    <location>
        <begin position="279"/>
        <end position="348"/>
    </location>
</feature>
<keyword evidence="11" id="KW-1185">Reference proteome</keyword>
<dbReference type="Pfam" id="PF00226">
    <property type="entry name" value="DnaJ"/>
    <property type="match status" value="1"/>
</dbReference>
<dbReference type="SUPFAM" id="SSF46565">
    <property type="entry name" value="Chaperone J-domain"/>
    <property type="match status" value="1"/>
</dbReference>
<evidence type="ECO:0000256" key="3">
    <source>
        <dbReference type="ARBA" id="ARBA00020945"/>
    </source>
</evidence>
<feature type="transmembrane region" description="Helical" evidence="8">
    <location>
        <begin position="164"/>
        <end position="179"/>
    </location>
</feature>
<dbReference type="InterPro" id="IPR001623">
    <property type="entry name" value="DnaJ_domain"/>
</dbReference>
<dbReference type="InterPro" id="IPR007829">
    <property type="entry name" value="TM2"/>
</dbReference>
<protein>
    <recommendedName>
        <fullName evidence="3">DnaJ homolog subfamily C member 22</fullName>
    </recommendedName>
</protein>
<gene>
    <name evidence="10" type="ORF">ODALV1_LOCUS21327</name>
</gene>
<feature type="transmembrane region" description="Helical" evidence="8">
    <location>
        <begin position="31"/>
        <end position="51"/>
    </location>
</feature>
<dbReference type="SMART" id="SM00271">
    <property type="entry name" value="DnaJ"/>
    <property type="match status" value="1"/>
</dbReference>
<evidence type="ECO:0000256" key="8">
    <source>
        <dbReference type="SAM" id="Phobius"/>
    </source>
</evidence>
<dbReference type="Proteomes" id="UP001642540">
    <property type="component" value="Unassembled WGS sequence"/>
</dbReference>
<proteinExistence type="predicted"/>
<name>A0ABP1RF37_9HEXA</name>
<dbReference type="PRINTS" id="PR00625">
    <property type="entry name" value="JDOMAIN"/>
</dbReference>
<evidence type="ECO:0000259" key="9">
    <source>
        <dbReference type="PROSITE" id="PS50076"/>
    </source>
</evidence>
<dbReference type="InterPro" id="IPR036869">
    <property type="entry name" value="J_dom_sf"/>
</dbReference>
<dbReference type="PROSITE" id="PS50076">
    <property type="entry name" value="DNAJ_2"/>
    <property type="match status" value="1"/>
</dbReference>
<feature type="compositionally biased region" description="Basic and acidic residues" evidence="7">
    <location>
        <begin position="348"/>
        <end position="362"/>
    </location>
</feature>
<dbReference type="Gene3D" id="1.10.287.110">
    <property type="entry name" value="DnaJ domain"/>
    <property type="match status" value="1"/>
</dbReference>
<feature type="region of interest" description="Disordered" evidence="7">
    <location>
        <begin position="337"/>
        <end position="362"/>
    </location>
</feature>
<evidence type="ECO:0000256" key="7">
    <source>
        <dbReference type="SAM" id="MobiDB-lite"/>
    </source>
</evidence>
<comment type="subcellular location">
    <subcellularLocation>
        <location evidence="2">Membrane</location>
        <topology evidence="2">Multi-pass membrane protein</topology>
    </subcellularLocation>
</comment>
<reference evidence="10 11" key="1">
    <citation type="submission" date="2024-08" db="EMBL/GenBank/DDBJ databases">
        <authorList>
            <person name="Cucini C."/>
            <person name="Frati F."/>
        </authorList>
    </citation>
    <scope>NUCLEOTIDE SEQUENCE [LARGE SCALE GENOMIC DNA]</scope>
</reference>
<dbReference type="EMBL" id="CAXLJM020000072">
    <property type="protein sequence ID" value="CAL8126276.1"/>
    <property type="molecule type" value="Genomic_DNA"/>
</dbReference>
<feature type="transmembrane region" description="Helical" evidence="8">
    <location>
        <begin position="7"/>
        <end position="25"/>
    </location>
</feature>
<evidence type="ECO:0000256" key="2">
    <source>
        <dbReference type="ARBA" id="ARBA00004141"/>
    </source>
</evidence>
<dbReference type="CDD" id="cd06257">
    <property type="entry name" value="DnaJ"/>
    <property type="match status" value="1"/>
</dbReference>
<comment type="function">
    <text evidence="1">May function as a co-chaperone.</text>
</comment>
<feature type="transmembrane region" description="Helical" evidence="8">
    <location>
        <begin position="191"/>
        <end position="215"/>
    </location>
</feature>
<evidence type="ECO:0000256" key="5">
    <source>
        <dbReference type="ARBA" id="ARBA00022989"/>
    </source>
</evidence>
<keyword evidence="6 8" id="KW-0472">Membrane</keyword>
<evidence type="ECO:0000256" key="1">
    <source>
        <dbReference type="ARBA" id="ARBA00002080"/>
    </source>
</evidence>
<evidence type="ECO:0000313" key="11">
    <source>
        <dbReference type="Proteomes" id="UP001642540"/>
    </source>
</evidence>